<name>A0A3M9M569_9MICO</name>
<dbReference type="RefSeq" id="WP_123272057.1">
    <property type="nucleotide sequence ID" value="NZ_RJJQ01000015.1"/>
</dbReference>
<gene>
    <name evidence="2" type="ORF">EFY87_13710</name>
</gene>
<protein>
    <recommendedName>
        <fullName evidence="4">PepSY domain-containing protein</fullName>
    </recommendedName>
</protein>
<keyword evidence="3" id="KW-1185">Reference proteome</keyword>
<evidence type="ECO:0000313" key="3">
    <source>
        <dbReference type="Proteomes" id="UP000271678"/>
    </source>
</evidence>
<evidence type="ECO:0000313" key="2">
    <source>
        <dbReference type="EMBL" id="RNI20646.1"/>
    </source>
</evidence>
<dbReference type="AlphaFoldDB" id="A0A3M9M569"/>
<evidence type="ECO:0008006" key="4">
    <source>
        <dbReference type="Google" id="ProtNLM"/>
    </source>
</evidence>
<evidence type="ECO:0000256" key="1">
    <source>
        <dbReference type="SAM" id="MobiDB-lite"/>
    </source>
</evidence>
<organism evidence="2 3">
    <name type="scientific">Flexivirga caeni</name>
    <dbReference type="NCBI Taxonomy" id="2294115"/>
    <lineage>
        <taxon>Bacteria</taxon>
        <taxon>Bacillati</taxon>
        <taxon>Actinomycetota</taxon>
        <taxon>Actinomycetes</taxon>
        <taxon>Micrococcales</taxon>
        <taxon>Dermacoccaceae</taxon>
        <taxon>Flexivirga</taxon>
    </lineage>
</organism>
<dbReference type="Proteomes" id="UP000271678">
    <property type="component" value="Unassembled WGS sequence"/>
</dbReference>
<reference evidence="2 3" key="1">
    <citation type="submission" date="2018-11" db="EMBL/GenBank/DDBJ databases">
        <title>Draft genome of Simplicispira Flexivirga sp. BO-16.</title>
        <authorList>
            <person name="Im W.T."/>
        </authorList>
    </citation>
    <scope>NUCLEOTIDE SEQUENCE [LARGE SCALE GENOMIC DNA]</scope>
    <source>
        <strain evidence="2 3">BO-16</strain>
    </source>
</reference>
<feature type="region of interest" description="Disordered" evidence="1">
    <location>
        <begin position="35"/>
        <end position="68"/>
    </location>
</feature>
<proteinExistence type="predicted"/>
<feature type="region of interest" description="Disordered" evidence="1">
    <location>
        <begin position="124"/>
        <end position="146"/>
    </location>
</feature>
<dbReference type="EMBL" id="RJJQ01000015">
    <property type="protein sequence ID" value="RNI20646.1"/>
    <property type="molecule type" value="Genomic_DNA"/>
</dbReference>
<comment type="caution">
    <text evidence="2">The sequence shown here is derived from an EMBL/GenBank/DDBJ whole genome shotgun (WGS) entry which is preliminary data.</text>
</comment>
<accession>A0A3M9M569</accession>
<feature type="compositionally biased region" description="Gly residues" evidence="1">
    <location>
        <begin position="130"/>
        <end position="146"/>
    </location>
</feature>
<sequence>MTGKRVSLMIGFGLAGAVVLGGTVSAGEALAAHGAGPTPSATTQPARPAFAPHCTGGPDFGPGRMRPASKVTGTELAKVTAAVKAKKPRVQVKAVLKGRDGTYFVLGTDDGKRAFVTVDKNLTSVTEHTGGPGPWGPGGPGSPWRP</sequence>